<sequence length="313" mass="33775">MKAVFLDRNTFSPTIDLPAPAGVTDWQVYDATPNDTATVVERLRGAQIAISNKVLLTRDIIAQSPDLKLIQVAATGVNNVDADACKDHGVQLANVAGYSTTSVAEHTFAAILAALRGLLPYHQAVINGDWQRDGRFCLNELPIIDLAGKTLGIVGTGNIGKRVTEIARVFGMNVLWAERRGTAPRSPQYTPFDDVFARADIISLHCPLNDASHHLLNADTLALCQRQPLILNMARGPVADSAAVVAALNAGKLLGYVSDVFPDEPPPADEPLLTLREHPRVLFTPHNAWASVGAQQELWRILSAQVSAFIAEK</sequence>
<dbReference type="InterPro" id="IPR006140">
    <property type="entry name" value="D-isomer_DH_NAD-bd"/>
</dbReference>
<dbReference type="InterPro" id="IPR029753">
    <property type="entry name" value="D-isomer_DH_CS"/>
</dbReference>
<feature type="domain" description="D-isomer specific 2-hydroxyacid dehydrogenase NAD-binding" evidence="6">
    <location>
        <begin position="108"/>
        <end position="288"/>
    </location>
</feature>
<dbReference type="AlphaFoldDB" id="A0A1C3H370"/>
<dbReference type="PROSITE" id="PS00670">
    <property type="entry name" value="D_2_HYDROXYACID_DH_2"/>
    <property type="match status" value="1"/>
</dbReference>
<dbReference type="SUPFAM" id="SSF51735">
    <property type="entry name" value="NAD(P)-binding Rossmann-fold domains"/>
    <property type="match status" value="1"/>
</dbReference>
<evidence type="ECO:0000259" key="5">
    <source>
        <dbReference type="Pfam" id="PF00389"/>
    </source>
</evidence>
<dbReference type="GO" id="GO:0051287">
    <property type="term" value="F:NAD binding"/>
    <property type="evidence" value="ECO:0007669"/>
    <property type="project" value="InterPro"/>
</dbReference>
<gene>
    <name evidence="7" type="ORF">CHUV0807_0768</name>
</gene>
<evidence type="ECO:0000256" key="1">
    <source>
        <dbReference type="ARBA" id="ARBA00005854"/>
    </source>
</evidence>
<evidence type="ECO:0000256" key="2">
    <source>
        <dbReference type="ARBA" id="ARBA00023002"/>
    </source>
</evidence>
<dbReference type="InterPro" id="IPR006139">
    <property type="entry name" value="D-isomer_2_OHA_DH_cat_dom"/>
</dbReference>
<keyword evidence="2 4" id="KW-0560">Oxidoreductase</keyword>
<dbReference type="Pfam" id="PF00389">
    <property type="entry name" value="2-Hacid_dh"/>
    <property type="match status" value="1"/>
</dbReference>
<dbReference type="Pfam" id="PF02826">
    <property type="entry name" value="2-Hacid_dh_C"/>
    <property type="match status" value="1"/>
</dbReference>
<dbReference type="PANTHER" id="PTHR43761">
    <property type="entry name" value="D-ISOMER SPECIFIC 2-HYDROXYACID DEHYDROGENASE FAMILY PROTEIN (AFU_ORTHOLOGUE AFUA_1G13630)"/>
    <property type="match status" value="1"/>
</dbReference>
<dbReference type="Proteomes" id="UP000190837">
    <property type="component" value="Unassembled WGS sequence"/>
</dbReference>
<evidence type="ECO:0000313" key="8">
    <source>
        <dbReference type="Proteomes" id="UP000190837"/>
    </source>
</evidence>
<evidence type="ECO:0000259" key="6">
    <source>
        <dbReference type="Pfam" id="PF02826"/>
    </source>
</evidence>
<reference evidence="8" key="1">
    <citation type="submission" date="2016-04" db="EMBL/GenBank/DDBJ databases">
        <authorList>
            <person name="Tagini F."/>
        </authorList>
    </citation>
    <scope>NUCLEOTIDE SEQUENCE [LARGE SCALE GENOMIC DNA]</scope>
    <source>
        <strain evidence="8">CHUV0807</strain>
    </source>
</reference>
<proteinExistence type="inferred from homology"/>
<feature type="domain" description="D-isomer specific 2-hydroxyacid dehydrogenase catalytic" evidence="5">
    <location>
        <begin position="23"/>
        <end position="312"/>
    </location>
</feature>
<name>A0A1C3H370_9GAMM</name>
<dbReference type="SUPFAM" id="SSF52283">
    <property type="entry name" value="Formate/glycerate dehydrogenase catalytic domain-like"/>
    <property type="match status" value="1"/>
</dbReference>
<evidence type="ECO:0000256" key="4">
    <source>
        <dbReference type="RuleBase" id="RU003719"/>
    </source>
</evidence>
<dbReference type="EC" id="1.1.1.81" evidence="7"/>
<dbReference type="CDD" id="cd12162">
    <property type="entry name" value="2-Hacid_dh_4"/>
    <property type="match status" value="1"/>
</dbReference>
<dbReference type="RefSeq" id="WP_079539840.1">
    <property type="nucleotide sequence ID" value="NZ_FKLO01000032.1"/>
</dbReference>
<evidence type="ECO:0000313" key="7">
    <source>
        <dbReference type="EMBL" id="SAM60820.1"/>
    </source>
</evidence>
<comment type="similarity">
    <text evidence="1 4">Belongs to the D-isomer specific 2-hydroxyacid dehydrogenase family.</text>
</comment>
<organism evidence="7 8">
    <name type="scientific">Cardiobacterium hominis</name>
    <dbReference type="NCBI Taxonomy" id="2718"/>
    <lineage>
        <taxon>Bacteria</taxon>
        <taxon>Pseudomonadati</taxon>
        <taxon>Pseudomonadota</taxon>
        <taxon>Gammaproteobacteria</taxon>
        <taxon>Cardiobacteriales</taxon>
        <taxon>Cardiobacteriaceae</taxon>
        <taxon>Cardiobacterium</taxon>
    </lineage>
</organism>
<accession>A0A1C3H370</accession>
<dbReference type="InterPro" id="IPR050418">
    <property type="entry name" value="D-iso_2-hydroxyacid_DH_PdxB"/>
</dbReference>
<dbReference type="PANTHER" id="PTHR43761:SF1">
    <property type="entry name" value="D-ISOMER SPECIFIC 2-HYDROXYACID DEHYDROGENASE CATALYTIC DOMAIN-CONTAINING PROTEIN-RELATED"/>
    <property type="match status" value="1"/>
</dbReference>
<dbReference type="GO" id="GO:0016618">
    <property type="term" value="F:hydroxypyruvate reductase [NAD(P)H] activity"/>
    <property type="evidence" value="ECO:0007669"/>
    <property type="project" value="UniProtKB-EC"/>
</dbReference>
<protein>
    <submittedName>
        <fullName evidence="7">Hydroxypyruvate reductase</fullName>
        <ecNumber evidence="7">1.1.1.81</ecNumber>
    </submittedName>
</protein>
<evidence type="ECO:0000256" key="3">
    <source>
        <dbReference type="ARBA" id="ARBA00023027"/>
    </source>
</evidence>
<keyword evidence="7" id="KW-0670">Pyruvate</keyword>
<keyword evidence="3" id="KW-0520">NAD</keyword>
<dbReference type="EMBL" id="FKLO01000032">
    <property type="protein sequence ID" value="SAM60820.1"/>
    <property type="molecule type" value="Genomic_DNA"/>
</dbReference>
<dbReference type="InterPro" id="IPR036291">
    <property type="entry name" value="NAD(P)-bd_dom_sf"/>
</dbReference>
<dbReference type="Gene3D" id="3.40.50.720">
    <property type="entry name" value="NAD(P)-binding Rossmann-like Domain"/>
    <property type="match status" value="2"/>
</dbReference>